<reference evidence="3 4" key="1">
    <citation type="journal article" date="2010" name="Nature">
        <title>The Ectocarpus genome and the independent evolution of multicellularity in brown algae.</title>
        <authorList>
            <person name="Cock J.M."/>
            <person name="Sterck L."/>
            <person name="Rouze P."/>
            <person name="Scornet D."/>
            <person name="Allen A.E."/>
            <person name="Amoutzias G."/>
            <person name="Anthouard V."/>
            <person name="Artiguenave F."/>
            <person name="Aury J.M."/>
            <person name="Badger J.H."/>
            <person name="Beszteri B."/>
            <person name="Billiau K."/>
            <person name="Bonnet E."/>
            <person name="Bothwell J.H."/>
            <person name="Bowler C."/>
            <person name="Boyen C."/>
            <person name="Brownlee C."/>
            <person name="Carrano C.J."/>
            <person name="Charrier B."/>
            <person name="Cho G.Y."/>
            <person name="Coelho S.M."/>
            <person name="Collen J."/>
            <person name="Corre E."/>
            <person name="Da Silva C."/>
            <person name="Delage L."/>
            <person name="Delaroque N."/>
            <person name="Dittami S.M."/>
            <person name="Doulbeau S."/>
            <person name="Elias M."/>
            <person name="Farnham G."/>
            <person name="Gachon C.M."/>
            <person name="Gschloessl B."/>
            <person name="Heesch S."/>
            <person name="Jabbari K."/>
            <person name="Jubin C."/>
            <person name="Kawai H."/>
            <person name="Kimura K."/>
            <person name="Kloareg B."/>
            <person name="Kupper F.C."/>
            <person name="Lang D."/>
            <person name="Le Bail A."/>
            <person name="Leblanc C."/>
            <person name="Lerouge P."/>
            <person name="Lohr M."/>
            <person name="Lopez P.J."/>
            <person name="Martens C."/>
            <person name="Maumus F."/>
            <person name="Michel G."/>
            <person name="Miranda-Saavedra D."/>
            <person name="Morales J."/>
            <person name="Moreau H."/>
            <person name="Motomura T."/>
            <person name="Nagasato C."/>
            <person name="Napoli C.A."/>
            <person name="Nelson D.R."/>
            <person name="Nyvall-Collen P."/>
            <person name="Peters A.F."/>
            <person name="Pommier C."/>
            <person name="Potin P."/>
            <person name="Poulain J."/>
            <person name="Quesneville H."/>
            <person name="Read B."/>
            <person name="Rensing S.A."/>
            <person name="Ritter A."/>
            <person name="Rousvoal S."/>
            <person name="Samanta M."/>
            <person name="Samson G."/>
            <person name="Schroeder D.C."/>
            <person name="Segurens B."/>
            <person name="Strittmatter M."/>
            <person name="Tonon T."/>
            <person name="Tregear J.W."/>
            <person name="Valentin K."/>
            <person name="von Dassow P."/>
            <person name="Yamagishi T."/>
            <person name="Van de Peer Y."/>
            <person name="Wincker P."/>
        </authorList>
    </citation>
    <scope>NUCLEOTIDE SEQUENCE [LARGE SCALE GENOMIC DNA]</scope>
    <source>
        <strain evidence="4">Ec32 / CCAP1310/4</strain>
    </source>
</reference>
<keyword evidence="1" id="KW-0175">Coiled coil</keyword>
<sequence>MGALYAALLLLLLLTGACGKKVDTPQQEACCAALLLEGPVGSKGHDGKYQLPVACRDLVGCPSLGFSPQASEHIDIDPASETLRQQSALREDPSCTRAEWEGRCPPSSTMLLASRMAGSCIAEGCVHRETQSMAGEDEDELLRVITSEVTQRLQAEKRNMTKSFYAHVRGLRRSFGKAQKRWSREVTQAMKATKEIDMKLLRSLTEVAMMKGFRGGKLEEVIAAVEKYDSQQAGVALMSQAVASEDATVKNAGTSILRTPVEITQRHQHVACLLLEEDCASSSLPSNVLGADEAASFIIAVVLMVLVKRWRRGGRFIEDQVCNEGRAHEDADDEGAATAAAQEAAAEKEPVDELEKRTSTLRSWNALLAERAGAAERTVAKIRREATRAAGQKQEKLAQVQQKLATSTDENAVLTERAAAAERTVGEMRRCVV</sequence>
<protein>
    <submittedName>
        <fullName evidence="3">Uncharacterized protein</fullName>
    </submittedName>
</protein>
<dbReference type="Proteomes" id="UP000002630">
    <property type="component" value="Unassembled WGS sequence"/>
</dbReference>
<evidence type="ECO:0000313" key="3">
    <source>
        <dbReference type="EMBL" id="CBJ33795.1"/>
    </source>
</evidence>
<name>D7G532_ECTSI</name>
<organism evidence="3 4">
    <name type="scientific">Ectocarpus siliculosus</name>
    <name type="common">Brown alga</name>
    <name type="synonym">Conferva siliculosa</name>
    <dbReference type="NCBI Taxonomy" id="2880"/>
    <lineage>
        <taxon>Eukaryota</taxon>
        <taxon>Sar</taxon>
        <taxon>Stramenopiles</taxon>
        <taxon>Ochrophyta</taxon>
        <taxon>PX clade</taxon>
        <taxon>Phaeophyceae</taxon>
        <taxon>Ectocarpales</taxon>
        <taxon>Ectocarpaceae</taxon>
        <taxon>Ectocarpus</taxon>
    </lineage>
</organism>
<evidence type="ECO:0000256" key="2">
    <source>
        <dbReference type="SAM" id="SignalP"/>
    </source>
</evidence>
<evidence type="ECO:0000313" key="4">
    <source>
        <dbReference type="Proteomes" id="UP000002630"/>
    </source>
</evidence>
<dbReference type="EMBL" id="FN649760">
    <property type="protein sequence ID" value="CBJ33795.1"/>
    <property type="molecule type" value="Genomic_DNA"/>
</dbReference>
<dbReference type="AlphaFoldDB" id="D7G532"/>
<feature type="signal peptide" evidence="2">
    <location>
        <begin position="1"/>
        <end position="19"/>
    </location>
</feature>
<keyword evidence="4" id="KW-1185">Reference proteome</keyword>
<feature type="coiled-coil region" evidence="1">
    <location>
        <begin position="383"/>
        <end position="417"/>
    </location>
</feature>
<gene>
    <name evidence="3" type="ORF">Esi_0615_0001</name>
</gene>
<feature type="chain" id="PRO_5003095789" evidence="2">
    <location>
        <begin position="20"/>
        <end position="433"/>
    </location>
</feature>
<keyword evidence="2" id="KW-0732">Signal</keyword>
<proteinExistence type="predicted"/>
<dbReference type="InParanoid" id="D7G532"/>
<accession>D7G532</accession>
<evidence type="ECO:0000256" key="1">
    <source>
        <dbReference type="SAM" id="Coils"/>
    </source>
</evidence>